<keyword evidence="4 5" id="KW-0472">Membrane</keyword>
<feature type="transmembrane region" description="Helical" evidence="5">
    <location>
        <begin position="139"/>
        <end position="163"/>
    </location>
</feature>
<dbReference type="PANTHER" id="PTHR43229">
    <property type="entry name" value="NODULATION PROTEIN J"/>
    <property type="match status" value="1"/>
</dbReference>
<comment type="subcellular location">
    <subcellularLocation>
        <location evidence="5">Cell membrane</location>
        <topology evidence="5">Multi-pass membrane protein</topology>
    </subcellularLocation>
    <subcellularLocation>
        <location evidence="1">Membrane</location>
        <topology evidence="1">Multi-pass membrane protein</topology>
    </subcellularLocation>
</comment>
<dbReference type="Proteomes" id="UP000031433">
    <property type="component" value="Unassembled WGS sequence"/>
</dbReference>
<keyword evidence="5" id="KW-0813">Transport</keyword>
<dbReference type="RefSeq" id="WP_039647489.1">
    <property type="nucleotide sequence ID" value="NZ_JXBL01000001.1"/>
</dbReference>
<keyword evidence="5" id="KW-1003">Cell membrane</keyword>
<organism evidence="7 8">
    <name type="scientific">Geobacter soli</name>
    <dbReference type="NCBI Taxonomy" id="1510391"/>
    <lineage>
        <taxon>Bacteria</taxon>
        <taxon>Pseudomonadati</taxon>
        <taxon>Thermodesulfobacteriota</taxon>
        <taxon>Desulfuromonadia</taxon>
        <taxon>Geobacterales</taxon>
        <taxon>Geobacteraceae</taxon>
        <taxon>Geobacter</taxon>
    </lineage>
</organism>
<evidence type="ECO:0000313" key="7">
    <source>
        <dbReference type="EMBL" id="KIE43736.1"/>
    </source>
</evidence>
<evidence type="ECO:0000256" key="1">
    <source>
        <dbReference type="ARBA" id="ARBA00004141"/>
    </source>
</evidence>
<keyword evidence="8" id="KW-1185">Reference proteome</keyword>
<reference evidence="7 8" key="1">
    <citation type="submission" date="2015-01" db="EMBL/GenBank/DDBJ databases">
        <title>Genome sequence of the anaerobic bacterium Geobacter soli GSS01, a dissimilatory Fe(III) reducer from soil.</title>
        <authorList>
            <person name="Yang G."/>
            <person name="Zhou S."/>
        </authorList>
    </citation>
    <scope>NUCLEOTIDE SEQUENCE [LARGE SCALE GENOMIC DNA]</scope>
    <source>
        <strain evidence="7 8">GSS01</strain>
    </source>
</reference>
<proteinExistence type="inferred from homology"/>
<evidence type="ECO:0000256" key="3">
    <source>
        <dbReference type="ARBA" id="ARBA00022989"/>
    </source>
</evidence>
<protein>
    <recommendedName>
        <fullName evidence="5">Transport permease protein</fullName>
    </recommendedName>
</protein>
<sequence length="251" mass="27021">MLTGAFSIWKRDMLVLRRSLFSELAAVVAAPLTFYLAFGFGLRGYIADVEGVPYTVFMAPGLITMTAVSAAFDESAWSMWFHRKVQRTIEAYRVTPITVYDIVIGKIFSGFTQGALKGVAVAAVIFLLTGVRFDPAHLVAYLSFIILGSMVFSCAGTVCGTLLDKPETIGKVQAVVIMPLIFLSGAFFPVSSYPEALRATVMLIPTTALFEGSRRALLAGAFDAGLFAILAITALAAFVATVAIFNRKMAE</sequence>
<dbReference type="InterPro" id="IPR013525">
    <property type="entry name" value="ABC2_TM"/>
</dbReference>
<feature type="transmembrane region" description="Helical" evidence="5">
    <location>
        <begin position="175"/>
        <end position="193"/>
    </location>
</feature>
<dbReference type="InterPro" id="IPR051784">
    <property type="entry name" value="Nod_factor_ABC_transporter"/>
</dbReference>
<dbReference type="EMBL" id="JXBL01000001">
    <property type="protein sequence ID" value="KIE43736.1"/>
    <property type="molecule type" value="Genomic_DNA"/>
</dbReference>
<feature type="transmembrane region" description="Helical" evidence="5">
    <location>
        <begin position="114"/>
        <end position="133"/>
    </location>
</feature>
<feature type="transmembrane region" description="Helical" evidence="5">
    <location>
        <begin position="20"/>
        <end position="46"/>
    </location>
</feature>
<evidence type="ECO:0000313" key="8">
    <source>
        <dbReference type="Proteomes" id="UP000031433"/>
    </source>
</evidence>
<feature type="transmembrane region" description="Helical" evidence="5">
    <location>
        <begin position="52"/>
        <end position="72"/>
    </location>
</feature>
<name>A0A0C1QZR0_9BACT</name>
<comment type="similarity">
    <text evidence="5">Belongs to the ABC-2 integral membrane protein family.</text>
</comment>
<dbReference type="PROSITE" id="PS51012">
    <property type="entry name" value="ABC_TM2"/>
    <property type="match status" value="1"/>
</dbReference>
<comment type="caution">
    <text evidence="7">The sequence shown here is derived from an EMBL/GenBank/DDBJ whole genome shotgun (WGS) entry which is preliminary data.</text>
</comment>
<accession>A0A0C1QZR0</accession>
<evidence type="ECO:0000256" key="4">
    <source>
        <dbReference type="ARBA" id="ARBA00023136"/>
    </source>
</evidence>
<dbReference type="PANTHER" id="PTHR43229:SF2">
    <property type="entry name" value="NODULATION PROTEIN J"/>
    <property type="match status" value="1"/>
</dbReference>
<dbReference type="PIRSF" id="PIRSF006648">
    <property type="entry name" value="DrrB"/>
    <property type="match status" value="1"/>
</dbReference>
<dbReference type="Pfam" id="PF01061">
    <property type="entry name" value="ABC2_membrane"/>
    <property type="match status" value="1"/>
</dbReference>
<evidence type="ECO:0000256" key="2">
    <source>
        <dbReference type="ARBA" id="ARBA00022692"/>
    </source>
</evidence>
<evidence type="ECO:0000256" key="5">
    <source>
        <dbReference type="RuleBase" id="RU361157"/>
    </source>
</evidence>
<dbReference type="AlphaFoldDB" id="A0A0C1QZR0"/>
<feature type="domain" description="ABC transmembrane type-2" evidence="6">
    <location>
        <begin position="22"/>
        <end position="248"/>
    </location>
</feature>
<dbReference type="InterPro" id="IPR047817">
    <property type="entry name" value="ABC2_TM_bact-type"/>
</dbReference>
<keyword evidence="2 5" id="KW-0812">Transmembrane</keyword>
<keyword evidence="3 5" id="KW-1133">Transmembrane helix</keyword>
<evidence type="ECO:0000259" key="6">
    <source>
        <dbReference type="PROSITE" id="PS51012"/>
    </source>
</evidence>
<dbReference type="PRINTS" id="PR00164">
    <property type="entry name" value="ABC2TRNSPORT"/>
</dbReference>
<gene>
    <name evidence="7" type="ORF">SE37_14420</name>
</gene>
<feature type="transmembrane region" description="Helical" evidence="5">
    <location>
        <begin position="224"/>
        <end position="245"/>
    </location>
</feature>
<dbReference type="GO" id="GO:0140359">
    <property type="term" value="F:ABC-type transporter activity"/>
    <property type="evidence" value="ECO:0007669"/>
    <property type="project" value="InterPro"/>
</dbReference>
<dbReference type="InterPro" id="IPR000412">
    <property type="entry name" value="ABC_2_transport"/>
</dbReference>
<dbReference type="GO" id="GO:0043190">
    <property type="term" value="C:ATP-binding cassette (ABC) transporter complex"/>
    <property type="evidence" value="ECO:0007669"/>
    <property type="project" value="InterPro"/>
</dbReference>